<keyword evidence="4" id="KW-0560">Oxidoreductase</keyword>
<dbReference type="GO" id="GO:0005960">
    <property type="term" value="C:glycine cleavage complex"/>
    <property type="evidence" value="ECO:0007669"/>
    <property type="project" value="TreeGrafter"/>
</dbReference>
<gene>
    <name evidence="8" type="primary">gcvPB</name>
    <name evidence="8" type="ORF">BLTE_01720</name>
</gene>
<dbReference type="Pfam" id="PF21478">
    <property type="entry name" value="GcvP2_C"/>
    <property type="match status" value="1"/>
</dbReference>
<dbReference type="InterPro" id="IPR015424">
    <property type="entry name" value="PyrdxlP-dep_Trfase"/>
</dbReference>
<evidence type="ECO:0000259" key="7">
    <source>
        <dbReference type="Pfam" id="PF21478"/>
    </source>
</evidence>
<evidence type="ECO:0000256" key="5">
    <source>
        <dbReference type="ARBA" id="ARBA00049026"/>
    </source>
</evidence>
<keyword evidence="3" id="KW-0663">Pyridoxal phosphate</keyword>
<proteinExistence type="predicted"/>
<feature type="domain" description="Glycine dehydrogenase C-terminal" evidence="7">
    <location>
        <begin position="377"/>
        <end position="479"/>
    </location>
</feature>
<evidence type="ECO:0000313" key="9">
    <source>
        <dbReference type="Proteomes" id="UP000266934"/>
    </source>
</evidence>
<evidence type="ECO:0000256" key="2">
    <source>
        <dbReference type="ARBA" id="ARBA00012134"/>
    </source>
</evidence>
<dbReference type="OrthoDB" id="9801272at2"/>
<dbReference type="RefSeq" id="WP_126396736.1">
    <property type="nucleotide sequence ID" value="NZ_AP018907.1"/>
</dbReference>
<dbReference type="PANTHER" id="PTHR11773">
    <property type="entry name" value="GLYCINE DEHYDROGENASE, DECARBOXYLATING"/>
    <property type="match status" value="1"/>
</dbReference>
<dbReference type="SUPFAM" id="SSF53383">
    <property type="entry name" value="PLP-dependent transferases"/>
    <property type="match status" value="1"/>
</dbReference>
<sequence length="516" mass="55101">MLNRQGRPTDIGEPTEAIPETFTGNRALIIEEPLIFESGRPEVTGVDLPEAPKVAHRLGALARSAPIGLPGLSEPEAMRHYVRLSQKNFGIDSGMFPLGSCTMKHNPRLGEKMARLAGFADIHPLQPLSTVPGALELMERLAQALLELTGMQAVALTPKAGAHGELCGMMAIKAALEARGEGQRKVVLVPNSAHGTNPATAALLGFQVSPLAARDDGTVDPAEVVDQLTPDVAAIMLTNPNTCGLFERDVVQIAELIHQAGGLVYADGANFNAIVGKVRPGDLGVDAMHINLHKTFSTPHGGGGPGAGPVVLSETLAPFAPVPFLRRDGGRLTLVEHESGEGVSPFGRMSAFHGQMGMFVRALAYILSHGADGLKQASEDAVLSANYIKASLADVMSLPFPDRPAMHEVLFDDSWLEDTGVTTLDIAKVLIDEGFHPMTVYFPLVVHGAMLIEPTESESKASLDLFIATLRDIAMSVRRGDTARFAGAPHFAPRRRLDETRAARTPVLRWTRPVVE</sequence>
<comment type="catalytic activity">
    <reaction evidence="5">
        <text>N(6)-[(R)-lipoyl]-L-lysyl-[glycine-cleavage complex H protein] + glycine + H(+) = N(6)-[(R)-S(8)-aminomethyldihydrolipoyl]-L-lysyl-[glycine-cleavage complex H protein] + CO2</text>
        <dbReference type="Rhea" id="RHEA:24304"/>
        <dbReference type="Rhea" id="RHEA-COMP:10494"/>
        <dbReference type="Rhea" id="RHEA-COMP:10495"/>
        <dbReference type="ChEBI" id="CHEBI:15378"/>
        <dbReference type="ChEBI" id="CHEBI:16526"/>
        <dbReference type="ChEBI" id="CHEBI:57305"/>
        <dbReference type="ChEBI" id="CHEBI:83099"/>
        <dbReference type="ChEBI" id="CHEBI:83143"/>
        <dbReference type="EC" id="1.4.4.2"/>
    </reaction>
</comment>
<dbReference type="Proteomes" id="UP000266934">
    <property type="component" value="Chromosome"/>
</dbReference>
<evidence type="ECO:0000256" key="1">
    <source>
        <dbReference type="ARBA" id="ARBA00003788"/>
    </source>
</evidence>
<keyword evidence="9" id="KW-1185">Reference proteome</keyword>
<dbReference type="Pfam" id="PF00266">
    <property type="entry name" value="Aminotran_5"/>
    <property type="match status" value="1"/>
</dbReference>
<dbReference type="Gene3D" id="6.20.440.10">
    <property type="match status" value="1"/>
</dbReference>
<dbReference type="FunFam" id="3.40.640.10:FF:000224">
    <property type="entry name" value="Probable glycine dehydrogenase (decarboxylating) subunit 2"/>
    <property type="match status" value="1"/>
</dbReference>
<evidence type="ECO:0000256" key="3">
    <source>
        <dbReference type="ARBA" id="ARBA00022898"/>
    </source>
</evidence>
<dbReference type="NCBIfam" id="NF003346">
    <property type="entry name" value="PRK04366.1"/>
    <property type="match status" value="1"/>
</dbReference>
<dbReference type="InterPro" id="IPR000192">
    <property type="entry name" value="Aminotrans_V_dom"/>
</dbReference>
<dbReference type="InterPro" id="IPR015422">
    <property type="entry name" value="PyrdxlP-dep_Trfase_small"/>
</dbReference>
<dbReference type="InterPro" id="IPR015421">
    <property type="entry name" value="PyrdxlP-dep_Trfase_major"/>
</dbReference>
<dbReference type="Gene3D" id="3.90.1150.10">
    <property type="entry name" value="Aspartate Aminotransferase, domain 1"/>
    <property type="match status" value="1"/>
</dbReference>
<evidence type="ECO:0000259" key="6">
    <source>
        <dbReference type="Pfam" id="PF00266"/>
    </source>
</evidence>
<dbReference type="GO" id="GO:0005829">
    <property type="term" value="C:cytosol"/>
    <property type="evidence" value="ECO:0007669"/>
    <property type="project" value="TreeGrafter"/>
</dbReference>
<feature type="domain" description="Aminotransferase class V" evidence="6">
    <location>
        <begin position="176"/>
        <end position="301"/>
    </location>
</feature>
<dbReference type="GO" id="GO:0004375">
    <property type="term" value="F:glycine dehydrogenase (decarboxylating) activity"/>
    <property type="evidence" value="ECO:0007669"/>
    <property type="project" value="UniProtKB-EC"/>
</dbReference>
<dbReference type="KEGG" id="blag:BLTE_01720"/>
<comment type="function">
    <text evidence="1">The glycine cleavage system catalyzes the degradation of glycine. The P protein binds the alpha-amino group of glycine through its pyridoxal phosphate cofactor; CO(2) is released and the remaining methylamine moiety is then transferred to the lipoamide cofactor of the H protein.</text>
</comment>
<dbReference type="GO" id="GO:0016594">
    <property type="term" value="F:glycine binding"/>
    <property type="evidence" value="ECO:0007669"/>
    <property type="project" value="TreeGrafter"/>
</dbReference>
<accession>A0A348FW04</accession>
<evidence type="ECO:0000313" key="8">
    <source>
        <dbReference type="EMBL" id="BBF91487.1"/>
    </source>
</evidence>
<dbReference type="Gene3D" id="3.40.640.10">
    <property type="entry name" value="Type I PLP-dependent aspartate aminotransferase-like (Major domain)"/>
    <property type="match status" value="1"/>
</dbReference>
<protein>
    <recommendedName>
        <fullName evidence="2">glycine dehydrogenase (aminomethyl-transferring)</fullName>
        <ecNumber evidence="2">1.4.4.2</ecNumber>
    </recommendedName>
</protein>
<dbReference type="EMBL" id="AP018907">
    <property type="protein sequence ID" value="BBF91487.1"/>
    <property type="molecule type" value="Genomic_DNA"/>
</dbReference>
<dbReference type="EC" id="1.4.4.2" evidence="2"/>
<dbReference type="PANTHER" id="PTHR11773:SF1">
    <property type="entry name" value="GLYCINE DEHYDROGENASE (DECARBOXYLATING), MITOCHONDRIAL"/>
    <property type="match status" value="1"/>
</dbReference>
<dbReference type="InterPro" id="IPR020581">
    <property type="entry name" value="GDC_P"/>
</dbReference>
<dbReference type="AlphaFoldDB" id="A0A348FW04"/>
<dbReference type="GO" id="GO:0019464">
    <property type="term" value="P:glycine decarboxylation via glycine cleavage system"/>
    <property type="evidence" value="ECO:0007669"/>
    <property type="project" value="TreeGrafter"/>
</dbReference>
<evidence type="ECO:0000256" key="4">
    <source>
        <dbReference type="ARBA" id="ARBA00023002"/>
    </source>
</evidence>
<dbReference type="GO" id="GO:0030170">
    <property type="term" value="F:pyridoxal phosphate binding"/>
    <property type="evidence" value="ECO:0007669"/>
    <property type="project" value="TreeGrafter"/>
</dbReference>
<dbReference type="InterPro" id="IPR049316">
    <property type="entry name" value="GDC-P_C"/>
</dbReference>
<organism evidence="8 9">
    <name type="scientific">Blastochloris tepida</name>
    <dbReference type="NCBI Taxonomy" id="2233851"/>
    <lineage>
        <taxon>Bacteria</taxon>
        <taxon>Pseudomonadati</taxon>
        <taxon>Pseudomonadota</taxon>
        <taxon>Alphaproteobacteria</taxon>
        <taxon>Hyphomicrobiales</taxon>
        <taxon>Blastochloridaceae</taxon>
        <taxon>Blastochloris</taxon>
    </lineage>
</organism>
<name>A0A348FW04_9HYPH</name>
<reference evidence="8 9" key="1">
    <citation type="submission" date="2018-08" db="EMBL/GenBank/DDBJ databases">
        <title>Complete genome sequencing of Blastochloris tepida GI.</title>
        <authorList>
            <person name="Tsukatani Y."/>
            <person name="Mori H."/>
        </authorList>
    </citation>
    <scope>NUCLEOTIDE SEQUENCE [LARGE SCALE GENOMIC DNA]</scope>
    <source>
        <strain evidence="8 9">GI</strain>
    </source>
</reference>